<gene>
    <name evidence="3" type="ORF">GDO54_005546</name>
</gene>
<dbReference type="SUPFAM" id="SSF56219">
    <property type="entry name" value="DNase I-like"/>
    <property type="match status" value="1"/>
</dbReference>
<feature type="compositionally biased region" description="Basic and acidic residues" evidence="1">
    <location>
        <begin position="41"/>
        <end position="50"/>
    </location>
</feature>
<accession>A0AAV2ZKE8</accession>
<comment type="caution">
    <text evidence="3">The sequence shown here is derived from an EMBL/GenBank/DDBJ whole genome shotgun (WGS) entry which is preliminary data.</text>
</comment>
<evidence type="ECO:0000256" key="1">
    <source>
        <dbReference type="SAM" id="MobiDB-lite"/>
    </source>
</evidence>
<organism evidence="3 4">
    <name type="scientific">Pyxicephalus adspersus</name>
    <name type="common">African bullfrog</name>
    <dbReference type="NCBI Taxonomy" id="30357"/>
    <lineage>
        <taxon>Eukaryota</taxon>
        <taxon>Metazoa</taxon>
        <taxon>Chordata</taxon>
        <taxon>Craniata</taxon>
        <taxon>Vertebrata</taxon>
        <taxon>Euteleostomi</taxon>
        <taxon>Amphibia</taxon>
        <taxon>Batrachia</taxon>
        <taxon>Anura</taxon>
        <taxon>Neobatrachia</taxon>
        <taxon>Ranoidea</taxon>
        <taxon>Pyxicephalidae</taxon>
        <taxon>Pyxicephalinae</taxon>
        <taxon>Pyxicephalus</taxon>
    </lineage>
</organism>
<dbReference type="Gene3D" id="3.60.10.10">
    <property type="entry name" value="Endonuclease/exonuclease/phosphatase"/>
    <property type="match status" value="1"/>
</dbReference>
<dbReference type="EMBL" id="DYDO01000013">
    <property type="protein sequence ID" value="DBA14604.1"/>
    <property type="molecule type" value="Genomic_DNA"/>
</dbReference>
<keyword evidence="4" id="KW-1185">Reference proteome</keyword>
<feature type="region of interest" description="Disordered" evidence="1">
    <location>
        <begin position="1"/>
        <end position="50"/>
    </location>
</feature>
<name>A0AAV2ZKE8_PYXAD</name>
<evidence type="ECO:0000259" key="2">
    <source>
        <dbReference type="Pfam" id="PF03372"/>
    </source>
</evidence>
<dbReference type="InterPro" id="IPR036691">
    <property type="entry name" value="Endo/exonu/phosph_ase_sf"/>
</dbReference>
<reference evidence="3" key="1">
    <citation type="thesis" date="2020" institute="ProQuest LLC" country="789 East Eisenhower Parkway, Ann Arbor, MI, USA">
        <title>Comparative Genomics and Chromosome Evolution.</title>
        <authorList>
            <person name="Mudd A.B."/>
        </authorList>
    </citation>
    <scope>NUCLEOTIDE SEQUENCE</scope>
    <source>
        <strain evidence="3">1538</strain>
        <tissue evidence="3">Blood</tissue>
    </source>
</reference>
<evidence type="ECO:0000313" key="3">
    <source>
        <dbReference type="EMBL" id="DBA14604.1"/>
    </source>
</evidence>
<dbReference type="Pfam" id="PF03372">
    <property type="entry name" value="Exo_endo_phos"/>
    <property type="match status" value="1"/>
</dbReference>
<sequence length="495" mass="57225">MESSEKSTENPTLKEEETPQQGQSWEEDPAVLDWKLPQKKKGGDGEQDQKWKMEDLEQTLPQPIIYHEVLWRDWQDLYSPDLLTEKQFDFTVLSYNLLSQDLIEQNPHLYLHCPPSILTWDYRWPNLLQELQHWEADILCLQEVQENHYKDQIQPSLKSMGYSCHYKRRTGRKTDGCAICFKTQRFSLLQESHVEFFRPTINVLNRDNVGLVLLLRPVLSEETSDKLSPPNLCVANTHLLYNPRRGDIKLAQLALLLAEVDKLSRTPEGGRCPIILCGDLNATPNSPLYHLLHNGVLNCRRLPAWKVSGQEQYCDMLQPRNLPFPLWPDFLGVNDSCQYKAIRPPKVKDRRMFTRQRLLELRYCEYALQRPQNLELIKGVTDNKPGGTPQLLQHHLQLTSAYTHFLPAKDRYEVTTFPLGIGNTVDYIFYSAEPVPVCNTNQGLRFFQDGQLKLLGRLCLLAEDDLWAAQGLPNPFCCSDHLCLLARFSLDLSTP</sequence>
<dbReference type="Proteomes" id="UP001181693">
    <property type="component" value="Unassembled WGS sequence"/>
</dbReference>
<dbReference type="GO" id="GO:0000175">
    <property type="term" value="F:3'-5'-RNA exonuclease activity"/>
    <property type="evidence" value="ECO:0007669"/>
    <property type="project" value="TreeGrafter"/>
</dbReference>
<feature type="domain" description="Endonuclease/exonuclease/phosphatase" evidence="2">
    <location>
        <begin position="94"/>
        <end position="439"/>
    </location>
</feature>
<dbReference type="AlphaFoldDB" id="A0AAV2ZKE8"/>
<dbReference type="PANTHER" id="PTHR12121">
    <property type="entry name" value="CARBON CATABOLITE REPRESSOR PROTEIN 4"/>
    <property type="match status" value="1"/>
</dbReference>
<dbReference type="InterPro" id="IPR005135">
    <property type="entry name" value="Endo/exonuclease/phosphatase"/>
</dbReference>
<feature type="compositionally biased region" description="Basic and acidic residues" evidence="1">
    <location>
        <begin position="1"/>
        <end position="17"/>
    </location>
</feature>
<dbReference type="PANTHER" id="PTHR12121:SF28">
    <property type="entry name" value="PROTEIN ANGEL HOMOLOG 1"/>
    <property type="match status" value="1"/>
</dbReference>
<protein>
    <recommendedName>
        <fullName evidence="2">Endonuclease/exonuclease/phosphatase domain-containing protein</fullName>
    </recommendedName>
</protein>
<evidence type="ECO:0000313" key="4">
    <source>
        <dbReference type="Proteomes" id="UP001181693"/>
    </source>
</evidence>
<dbReference type="InterPro" id="IPR050410">
    <property type="entry name" value="CCR4/nocturin_mRNA_transcr"/>
</dbReference>
<proteinExistence type="predicted"/>